<protein>
    <recommendedName>
        <fullName evidence="1">Fungal-type protein kinase domain-containing protein</fullName>
    </recommendedName>
</protein>
<name>A0A8I2YEX7_9AGAM</name>
<reference evidence="2" key="1">
    <citation type="submission" date="2021-03" db="EMBL/GenBank/DDBJ databases">
        <title>Evolutionary innovations through gain and loss of genes in the ectomycorrhizal Boletales.</title>
        <authorList>
            <person name="Wu G."/>
            <person name="Miyauchi S."/>
            <person name="Morin E."/>
            <person name="Yang Z.-L."/>
            <person name="Xu J."/>
            <person name="Martin F.M."/>
        </authorList>
    </citation>
    <scope>NUCLEOTIDE SEQUENCE</scope>
    <source>
        <strain evidence="2">BR01</strain>
    </source>
</reference>
<keyword evidence="3" id="KW-1185">Reference proteome</keyword>
<proteinExistence type="predicted"/>
<gene>
    <name evidence="2" type="ORF">JVT61DRAFT_10961</name>
</gene>
<dbReference type="EMBL" id="JAGFBS010000044">
    <property type="protein sequence ID" value="KAG6370759.1"/>
    <property type="molecule type" value="Genomic_DNA"/>
</dbReference>
<evidence type="ECO:0000313" key="3">
    <source>
        <dbReference type="Proteomes" id="UP000683000"/>
    </source>
</evidence>
<evidence type="ECO:0000259" key="1">
    <source>
        <dbReference type="Pfam" id="PF17667"/>
    </source>
</evidence>
<organism evidence="2 3">
    <name type="scientific">Boletus reticuloceps</name>
    <dbReference type="NCBI Taxonomy" id="495285"/>
    <lineage>
        <taxon>Eukaryota</taxon>
        <taxon>Fungi</taxon>
        <taxon>Dikarya</taxon>
        <taxon>Basidiomycota</taxon>
        <taxon>Agaricomycotina</taxon>
        <taxon>Agaricomycetes</taxon>
        <taxon>Agaricomycetidae</taxon>
        <taxon>Boletales</taxon>
        <taxon>Boletineae</taxon>
        <taxon>Boletaceae</taxon>
        <taxon>Boletoideae</taxon>
        <taxon>Boletus</taxon>
    </lineage>
</organism>
<feature type="domain" description="Fungal-type protein kinase" evidence="1">
    <location>
        <begin position="24"/>
        <end position="234"/>
    </location>
</feature>
<dbReference type="AlphaFoldDB" id="A0A8I2YEX7"/>
<dbReference type="Pfam" id="PF17667">
    <property type="entry name" value="Pkinase_fungal"/>
    <property type="match status" value="1"/>
</dbReference>
<comment type="caution">
    <text evidence="2">The sequence shown here is derived from an EMBL/GenBank/DDBJ whole genome shotgun (WGS) entry which is preliminary data.</text>
</comment>
<dbReference type="OrthoDB" id="2642000at2759"/>
<sequence length="259" mass="29098">MRLYTYPSRHQLLLSGMASPSPTTNRQRFEVQTQFLIFRSRGLEGKGTVTCACLFSSVGQSDQQYCVLKDCWANADWLNDIDIHSLLSDRTPDPIPEAEEQKILGKEDSKAIFSNCAPAIDGWNDTTYLPGIPIICEWERVQQTLPSRGADGLISFPFPFHNDTTLNIIKRVEPRLKYEPRIHIRTLSRTCAVPITLFSCRRELLGGFMGAIVTITDYSKGILHCDVSESNTWLRVRSFSSDDAVPAGMAKISCSELVF</sequence>
<dbReference type="InterPro" id="IPR040976">
    <property type="entry name" value="Pkinase_fungal"/>
</dbReference>
<accession>A0A8I2YEX7</accession>
<dbReference type="Proteomes" id="UP000683000">
    <property type="component" value="Unassembled WGS sequence"/>
</dbReference>
<evidence type="ECO:0000313" key="2">
    <source>
        <dbReference type="EMBL" id="KAG6370759.1"/>
    </source>
</evidence>